<dbReference type="FunFam" id="3.40.50.10090:FF:000011">
    <property type="entry name" value="Uroporphyrinogen-III synthase (UroS), putative"/>
    <property type="match status" value="1"/>
</dbReference>
<feature type="domain" description="Tetrapyrrole biosynthesis uroporphyrinogen III synthase" evidence="2">
    <location>
        <begin position="178"/>
        <end position="348"/>
    </location>
</feature>
<dbReference type="PANTHER" id="PTHR12390">
    <property type="entry name" value="UROPORPHYRINOGEN III SYNTHASE"/>
    <property type="match status" value="1"/>
</dbReference>
<evidence type="ECO:0000256" key="1">
    <source>
        <dbReference type="SAM" id="MobiDB-lite"/>
    </source>
</evidence>
<dbReference type="Pfam" id="PF02602">
    <property type="entry name" value="HEM4"/>
    <property type="match status" value="2"/>
</dbReference>
<reference evidence="4" key="1">
    <citation type="submission" date="2017-02" db="EMBL/GenBank/DDBJ databases">
        <authorList>
            <person name="Tafer H."/>
            <person name="Lopandic K."/>
        </authorList>
    </citation>
    <scope>NUCLEOTIDE SEQUENCE [LARGE SCALE GENOMIC DNA]</scope>
    <source>
        <strain evidence="4">CBS 366.77</strain>
    </source>
</reference>
<feature type="domain" description="Tetrapyrrole biosynthesis uroporphyrinogen III synthase" evidence="2">
    <location>
        <begin position="21"/>
        <end position="144"/>
    </location>
</feature>
<dbReference type="GO" id="GO:0006780">
    <property type="term" value="P:uroporphyrinogen III biosynthetic process"/>
    <property type="evidence" value="ECO:0007669"/>
    <property type="project" value="InterPro"/>
</dbReference>
<dbReference type="EMBL" id="MVGC01000713">
    <property type="protein sequence ID" value="RJE17788.1"/>
    <property type="molecule type" value="Genomic_DNA"/>
</dbReference>
<evidence type="ECO:0000313" key="4">
    <source>
        <dbReference type="Proteomes" id="UP000266188"/>
    </source>
</evidence>
<dbReference type="InterPro" id="IPR003754">
    <property type="entry name" value="4pyrrol_synth_uPrphyn_synth"/>
</dbReference>
<dbReference type="UniPathway" id="UPA00251">
    <property type="reaction ID" value="UER00320"/>
</dbReference>
<keyword evidence="4" id="KW-1185">Reference proteome</keyword>
<feature type="region of interest" description="Disordered" evidence="1">
    <location>
        <begin position="153"/>
        <end position="180"/>
    </location>
</feature>
<dbReference type="OrthoDB" id="5595751at2759"/>
<gene>
    <name evidence="3" type="ORF">PHISCL_09876</name>
</gene>
<dbReference type="STRING" id="2070753.A0A3A2Z3Y6"/>
<feature type="region of interest" description="Disordered" evidence="1">
    <location>
        <begin position="287"/>
        <end position="308"/>
    </location>
</feature>
<dbReference type="PANTHER" id="PTHR12390:SF0">
    <property type="entry name" value="UROPORPHYRINOGEN-III SYNTHASE"/>
    <property type="match status" value="1"/>
</dbReference>
<proteinExistence type="predicted"/>
<dbReference type="Proteomes" id="UP000266188">
    <property type="component" value="Unassembled WGS sequence"/>
</dbReference>
<evidence type="ECO:0000259" key="2">
    <source>
        <dbReference type="Pfam" id="PF02602"/>
    </source>
</evidence>
<feature type="compositionally biased region" description="Polar residues" evidence="1">
    <location>
        <begin position="153"/>
        <end position="163"/>
    </location>
</feature>
<protein>
    <submittedName>
        <fullName evidence="3">Uroporphyrinogen-III synthase</fullName>
    </submittedName>
</protein>
<dbReference type="GO" id="GO:0004852">
    <property type="term" value="F:uroporphyrinogen-III synthase activity"/>
    <property type="evidence" value="ECO:0007669"/>
    <property type="project" value="InterPro"/>
</dbReference>
<dbReference type="Gene3D" id="3.40.50.10090">
    <property type="match status" value="2"/>
</dbReference>
<feature type="compositionally biased region" description="Polar residues" evidence="1">
    <location>
        <begin position="287"/>
        <end position="296"/>
    </location>
</feature>
<comment type="caution">
    <text evidence="3">The sequence shown here is derived from an EMBL/GenBank/DDBJ whole genome shotgun (WGS) entry which is preliminary data.</text>
</comment>
<dbReference type="SUPFAM" id="SSF69618">
    <property type="entry name" value="HemD-like"/>
    <property type="match status" value="1"/>
</dbReference>
<dbReference type="AlphaFoldDB" id="A0A3A2Z3Y6"/>
<dbReference type="GO" id="GO:0005829">
    <property type="term" value="C:cytosol"/>
    <property type="evidence" value="ECO:0007669"/>
    <property type="project" value="TreeGrafter"/>
</dbReference>
<dbReference type="GO" id="GO:0006782">
    <property type="term" value="P:protoporphyrinogen IX biosynthetic process"/>
    <property type="evidence" value="ECO:0007669"/>
    <property type="project" value="UniProtKB-UniPathway"/>
</dbReference>
<sequence>MTSQTTSPTILLLKTKSSLEDKYATLFSSKNFNSQFIPVLEHHFHSDALVSVRDLFTSGGLLPGPGRRYGGLIFTSQRAVEGFASILGEVDEKTLHTSSTNLPIYTVGPATSSSLSHLKETKLPHAEILDGDCGNGERLAGFILKHYNTLPHSITHPNETDAPSGSESQETETKEEEGGKLPLLFLTGEQHRDVIPKTLMSESLPEEERIGVEEKIVYGTGVVEGFEGVFKERVSCLLDQDKDGDGDGDGELGTRGGGVVWITVFSPAGCASMLSVLKQLHLWDGDLSSSDTSPGTESRPGTGTAATATGGKKRVYVATIGKTTRDHLRKYGFEADVCAEKPSPEGLWGGISRVMDDGV</sequence>
<name>A0A3A2Z3Y6_9EURO</name>
<dbReference type="InterPro" id="IPR036108">
    <property type="entry name" value="4pyrrol_syn_uPrphyn_synt_sf"/>
</dbReference>
<organism evidence="3 4">
    <name type="scientific">Aspergillus sclerotialis</name>
    <dbReference type="NCBI Taxonomy" id="2070753"/>
    <lineage>
        <taxon>Eukaryota</taxon>
        <taxon>Fungi</taxon>
        <taxon>Dikarya</taxon>
        <taxon>Ascomycota</taxon>
        <taxon>Pezizomycotina</taxon>
        <taxon>Eurotiomycetes</taxon>
        <taxon>Eurotiomycetidae</taxon>
        <taxon>Eurotiales</taxon>
        <taxon>Aspergillaceae</taxon>
        <taxon>Aspergillus</taxon>
        <taxon>Aspergillus subgen. Polypaecilum</taxon>
    </lineage>
</organism>
<accession>A0A3A2Z3Y6</accession>
<dbReference type="CDD" id="cd06578">
    <property type="entry name" value="HemD"/>
    <property type="match status" value="1"/>
</dbReference>
<evidence type="ECO:0000313" key="3">
    <source>
        <dbReference type="EMBL" id="RJE17788.1"/>
    </source>
</evidence>
<dbReference type="InterPro" id="IPR039793">
    <property type="entry name" value="UROS/Hem4"/>
</dbReference>